<dbReference type="PANTHER" id="PTHR43463:SF1">
    <property type="entry name" value="NICOTINATE-NUCLEOTIDE--DIMETHYLBENZIMIDAZOLE PHOSPHORIBOSYLTRANSFERASE"/>
    <property type="match status" value="1"/>
</dbReference>
<sequence length="358" mass="36628">MEQMTAADFDHHTRAAFTEQLRGTARGRSLGRLAEVASWIAGAQSAAPPHVLDDVHAIAIPGVHGCADRDVAGARATETTATDVENWTNELRSHSGPIAGAVRAAGAHLQLIDEWTTTPAGSIDAADAMDEATYDRAVEIGASAADTAIDSGAQALIPLTFGSASAVTAAALMGALTRTEPVAIVGTGPTAARDDAAWKATVTIIRDAMFRARFASPATANSPEAGNAPGAGNTPGAGQTPGPTHSTPADLLRRVGSPEIVALMALTARAAARRTPVIVDGMVTTTAAVFADRLHRGCADWVLATGSSHDPAHRIAIRELGVSPLLELDVRADLDIGALLALPMINTAIETASALSSD</sequence>
<dbReference type="GO" id="GO:0008939">
    <property type="term" value="F:nicotinate-nucleotide-dimethylbenzimidazole phosphoribosyltransferase activity"/>
    <property type="evidence" value="ECO:0007669"/>
    <property type="project" value="UniProtKB-EC"/>
</dbReference>
<accession>A0ABY7UAA5</accession>
<dbReference type="Pfam" id="PF02277">
    <property type="entry name" value="DBI_PRT"/>
    <property type="match status" value="2"/>
</dbReference>
<dbReference type="EMBL" id="CP063189">
    <property type="protein sequence ID" value="WCZ32879.1"/>
    <property type="molecule type" value="Genomic_DNA"/>
</dbReference>
<feature type="compositionally biased region" description="Low complexity" evidence="1">
    <location>
        <begin position="220"/>
        <end position="244"/>
    </location>
</feature>
<organism evidence="2 3">
    <name type="scientific">Corynebacterium massiliense DSM 45435</name>
    <dbReference type="NCBI Taxonomy" id="1121364"/>
    <lineage>
        <taxon>Bacteria</taxon>
        <taxon>Bacillati</taxon>
        <taxon>Actinomycetota</taxon>
        <taxon>Actinomycetes</taxon>
        <taxon>Mycobacteriales</taxon>
        <taxon>Corynebacteriaceae</taxon>
        <taxon>Corynebacterium</taxon>
    </lineage>
</organism>
<keyword evidence="2" id="KW-0808">Transferase</keyword>
<dbReference type="Proteomes" id="UP001220064">
    <property type="component" value="Chromosome"/>
</dbReference>
<evidence type="ECO:0000313" key="2">
    <source>
        <dbReference type="EMBL" id="WCZ32879.1"/>
    </source>
</evidence>
<protein>
    <submittedName>
        <fullName evidence="2">Nicotinate-nucleotide--dimethylbenzimidazole phosphoribosyltransferase</fullName>
        <ecNumber evidence="2">2.4.2.21</ecNumber>
    </submittedName>
</protein>
<reference evidence="2 3" key="1">
    <citation type="submission" date="2020-10" db="EMBL/GenBank/DDBJ databases">
        <title>Complete genome sequence of Corynebacterium massiliense DSM 45435, type strain of Corynebacterium massiliense.</title>
        <authorList>
            <person name="Busche T."/>
            <person name="Kalinowski J."/>
            <person name="Ruckert C."/>
        </authorList>
    </citation>
    <scope>NUCLEOTIDE SEQUENCE [LARGE SCALE GENOMIC DNA]</scope>
    <source>
        <strain evidence="2 3">DSM 45435</strain>
    </source>
</reference>
<dbReference type="Gene3D" id="3.40.50.10210">
    <property type="match status" value="1"/>
</dbReference>
<name>A0ABY7UAA5_9CORY</name>
<keyword evidence="2" id="KW-0328">Glycosyltransferase</keyword>
<dbReference type="InterPro" id="IPR036087">
    <property type="entry name" value="Nict_dMeBzImd_PRibTrfase_sf"/>
</dbReference>
<evidence type="ECO:0000256" key="1">
    <source>
        <dbReference type="SAM" id="MobiDB-lite"/>
    </source>
</evidence>
<evidence type="ECO:0000313" key="3">
    <source>
        <dbReference type="Proteomes" id="UP001220064"/>
    </source>
</evidence>
<dbReference type="PANTHER" id="PTHR43463">
    <property type="entry name" value="NICOTINATE-NUCLEOTIDE--DIMETHYLBENZIMIDAZOLE PHOSPHORIBOSYLTRANSFERASE"/>
    <property type="match status" value="1"/>
</dbReference>
<dbReference type="SUPFAM" id="SSF52733">
    <property type="entry name" value="Nicotinate mononucleotide:5,6-dimethylbenzimidazole phosphoribosyltransferase (CobT)"/>
    <property type="match status" value="1"/>
</dbReference>
<keyword evidence="3" id="KW-1185">Reference proteome</keyword>
<proteinExistence type="predicted"/>
<feature type="region of interest" description="Disordered" evidence="1">
    <location>
        <begin position="218"/>
        <end position="250"/>
    </location>
</feature>
<dbReference type="EC" id="2.4.2.21" evidence="2"/>
<gene>
    <name evidence="2" type="primary">cobT</name>
    <name evidence="2" type="ORF">CMASS_07225</name>
</gene>
<dbReference type="RefSeq" id="WP_022862350.1">
    <property type="nucleotide sequence ID" value="NZ_ATVG01000001.1"/>
</dbReference>
<dbReference type="InterPro" id="IPR003200">
    <property type="entry name" value="Nict_dMeBzImd_PRibTrfase"/>
</dbReference>